<gene>
    <name evidence="5" type="primary">ecsA</name>
    <name evidence="6" type="ORF">EAI93_00390</name>
    <name evidence="5" type="ORF">ERS852456_01897</name>
</gene>
<evidence type="ECO:0000313" key="6">
    <source>
        <dbReference type="EMBL" id="RYS82203.1"/>
    </source>
</evidence>
<dbReference type="SMART" id="SM00382">
    <property type="entry name" value="AAA"/>
    <property type="match status" value="1"/>
</dbReference>
<dbReference type="Gene3D" id="3.40.50.300">
    <property type="entry name" value="P-loop containing nucleotide triphosphate hydrolases"/>
    <property type="match status" value="1"/>
</dbReference>
<dbReference type="InterPro" id="IPR003439">
    <property type="entry name" value="ABC_transporter-like_ATP-bd"/>
</dbReference>
<dbReference type="RefSeq" id="WP_004845713.1">
    <property type="nucleotide sequence ID" value="NZ_AP028249.1"/>
</dbReference>
<dbReference type="SUPFAM" id="SSF52540">
    <property type="entry name" value="P-loop containing nucleoside triphosphate hydrolases"/>
    <property type="match status" value="1"/>
</dbReference>
<dbReference type="PANTHER" id="PTHR42939">
    <property type="entry name" value="ABC TRANSPORTER ATP-BINDING PROTEIN ALBC-RELATED"/>
    <property type="match status" value="1"/>
</dbReference>
<evidence type="ECO:0000256" key="3">
    <source>
        <dbReference type="ARBA" id="ARBA00022840"/>
    </source>
</evidence>
<dbReference type="CDD" id="cd03230">
    <property type="entry name" value="ABC_DR_subfamily_A"/>
    <property type="match status" value="1"/>
</dbReference>
<dbReference type="PANTHER" id="PTHR42939:SF1">
    <property type="entry name" value="ABC TRANSPORTER ATP-BINDING PROTEIN ALBC-RELATED"/>
    <property type="match status" value="1"/>
</dbReference>
<organism evidence="5 7">
    <name type="scientific">[Ruminococcus] torques</name>
    <dbReference type="NCBI Taxonomy" id="33039"/>
    <lineage>
        <taxon>Bacteria</taxon>
        <taxon>Bacillati</taxon>
        <taxon>Bacillota</taxon>
        <taxon>Clostridia</taxon>
        <taxon>Lachnospirales</taxon>
        <taxon>Lachnospiraceae</taxon>
        <taxon>Mediterraneibacter</taxon>
    </lineage>
</organism>
<dbReference type="PROSITE" id="PS00211">
    <property type="entry name" value="ABC_TRANSPORTER_1"/>
    <property type="match status" value="1"/>
</dbReference>
<sequence>MLEIKELTKYYGKNLAVDQVTFTVPNGQVGVLLGPNGSGKSTIIKSIAGLLRYQGEIRIKGIPARQIPAKRKFAYVPEIPNMFDALTVREHIEYVRMAYDSEITDEEIEKILKAFEMDDKQDKLGNELSKGMMQKVSICCALAVKPEVILLDEPMVGLDPAAIKMLKDVVLKLRDNGATVLISTHMLEMVENLWDVMIVMEQGHIAGSYTKADAQGKELDELFFEMTGGEKA</sequence>
<dbReference type="InterPro" id="IPR051782">
    <property type="entry name" value="ABC_Transporter_VariousFunc"/>
</dbReference>
<feature type="domain" description="ABC transporter" evidence="4">
    <location>
        <begin position="2"/>
        <end position="227"/>
    </location>
</feature>
<dbReference type="AlphaFoldDB" id="A0A174D3V3"/>
<keyword evidence="1" id="KW-0813">Transport</keyword>
<dbReference type="InterPro" id="IPR003593">
    <property type="entry name" value="AAA+_ATPase"/>
</dbReference>
<reference evidence="5 7" key="1">
    <citation type="submission" date="2015-09" db="EMBL/GenBank/DDBJ databases">
        <authorList>
            <consortium name="Pathogen Informatics"/>
        </authorList>
    </citation>
    <scope>NUCLEOTIDE SEQUENCE [LARGE SCALE GENOMIC DNA]</scope>
    <source>
        <strain evidence="5 7">2789STDY5834841</strain>
    </source>
</reference>
<dbReference type="GO" id="GO:0016887">
    <property type="term" value="F:ATP hydrolysis activity"/>
    <property type="evidence" value="ECO:0007669"/>
    <property type="project" value="InterPro"/>
</dbReference>
<dbReference type="GO" id="GO:0005524">
    <property type="term" value="F:ATP binding"/>
    <property type="evidence" value="ECO:0007669"/>
    <property type="project" value="UniProtKB-KW"/>
</dbReference>
<dbReference type="EMBL" id="CYZO01000024">
    <property type="protein sequence ID" value="CUO20331.1"/>
    <property type="molecule type" value="Genomic_DNA"/>
</dbReference>
<proteinExistence type="predicted"/>
<dbReference type="InterPro" id="IPR017871">
    <property type="entry name" value="ABC_transporter-like_CS"/>
</dbReference>
<protein>
    <submittedName>
        <fullName evidence="6">ABC transporter ATP-binding protein</fullName>
    </submittedName>
    <submittedName>
        <fullName evidence="5">ABC-type transporter ATP-binding protein EcsA</fullName>
    </submittedName>
</protein>
<evidence type="ECO:0000313" key="7">
    <source>
        <dbReference type="Proteomes" id="UP000095787"/>
    </source>
</evidence>
<reference evidence="6 8" key="2">
    <citation type="journal article" date="2019" name="Science, e1252229">
        <title>Invertible promoters mediate bacterial phase variation, antibiotic resistance, and host adaptation in the gut.</title>
        <authorList>
            <person name="Jiang X."/>
            <person name="Hall A.B."/>
            <person name="Arthur T.D."/>
            <person name="Plichta D.R."/>
            <person name="Covington C.T."/>
            <person name="Poyet M."/>
            <person name="Crothers J."/>
            <person name="Moses P.L."/>
            <person name="Tolonen A.C."/>
            <person name="Vlamakis H."/>
            <person name="Alm E.J."/>
            <person name="Xavier R.J."/>
        </authorList>
    </citation>
    <scope>NUCLEOTIDE SEQUENCE [LARGE SCALE GENOMIC DNA]</scope>
    <source>
        <strain evidence="6">Aa_0143</strain>
        <strain evidence="8">aa_0143</strain>
    </source>
</reference>
<keyword evidence="3 5" id="KW-0067">ATP-binding</keyword>
<dbReference type="Proteomes" id="UP000095787">
    <property type="component" value="Unassembled WGS sequence"/>
</dbReference>
<evidence type="ECO:0000259" key="4">
    <source>
        <dbReference type="PROSITE" id="PS50893"/>
    </source>
</evidence>
<dbReference type="InterPro" id="IPR027417">
    <property type="entry name" value="P-loop_NTPase"/>
</dbReference>
<name>A0A174D3V3_9FIRM</name>
<keyword evidence="2" id="KW-0547">Nucleotide-binding</keyword>
<evidence type="ECO:0000313" key="5">
    <source>
        <dbReference type="EMBL" id="CUO20331.1"/>
    </source>
</evidence>
<dbReference type="Pfam" id="PF00005">
    <property type="entry name" value="ABC_tran"/>
    <property type="match status" value="1"/>
</dbReference>
<dbReference type="PROSITE" id="PS50893">
    <property type="entry name" value="ABC_TRANSPORTER_2"/>
    <property type="match status" value="1"/>
</dbReference>
<evidence type="ECO:0000256" key="2">
    <source>
        <dbReference type="ARBA" id="ARBA00022741"/>
    </source>
</evidence>
<dbReference type="GeneID" id="97329007"/>
<evidence type="ECO:0000313" key="8">
    <source>
        <dbReference type="Proteomes" id="UP000292665"/>
    </source>
</evidence>
<evidence type="ECO:0000256" key="1">
    <source>
        <dbReference type="ARBA" id="ARBA00022448"/>
    </source>
</evidence>
<accession>A0A174D3V3</accession>
<dbReference type="EMBL" id="RCYR01000001">
    <property type="protein sequence ID" value="RYS82203.1"/>
    <property type="molecule type" value="Genomic_DNA"/>
</dbReference>
<dbReference type="Proteomes" id="UP000292665">
    <property type="component" value="Unassembled WGS sequence"/>
</dbReference>